<sequence>MLHFYPIRKKLMQYLNVEDLLSARATCKALSKLASEVLNLRIKPLIITNGIINDTNDQQILFSVYEQTRDVQTYATADNFLMFKKWQPRIALLFHDCEKQFTPCARRYFQIIPYIDRFAIRFRNLLYRLLSNNCPQSVVIIPKMLDVAVNVIHDDSIGELSSTDQWEIGMPETKLIIAFRGEYLLDMLEFFSGLFDFPENVMLPSDIESDINSIIVPFIENHSLPICYALHSEEKWSPCAERIFLMFSGSNVEASTFLVEATNEEELKEKLLEWKSKLDFLESHHIISFHFTKKSMEPMNSEKIFSEIFGIQPVTSRLSASELNETGLIYCNRTTKAKRNPGPVYAIIGYKKF</sequence>
<reference evidence="1" key="2">
    <citation type="submission" date="2018-02" db="UniProtKB">
        <authorList>
            <consortium name="EnsemblMetazoa"/>
        </authorList>
    </citation>
    <scope>IDENTIFICATION</scope>
</reference>
<dbReference type="Proteomes" id="UP000024404">
    <property type="component" value="Unassembled WGS sequence"/>
</dbReference>
<dbReference type="AlphaFoldDB" id="A0A2K6VMY0"/>
<dbReference type="EnsemblMetazoa" id="OVOC12668.2">
    <property type="protein sequence ID" value="OVOC12668.2"/>
    <property type="gene ID" value="WBGene00249477"/>
</dbReference>
<evidence type="ECO:0000313" key="1">
    <source>
        <dbReference type="EnsemblMetazoa" id="OVOC12668.2"/>
    </source>
</evidence>
<dbReference type="EnsemblMetazoa" id="OVOC12668.1">
    <property type="protein sequence ID" value="OVOC12668.1"/>
    <property type="gene ID" value="WBGene00249477"/>
</dbReference>
<protein>
    <recommendedName>
        <fullName evidence="3">F-box domain-containing protein</fullName>
    </recommendedName>
</protein>
<evidence type="ECO:0008006" key="3">
    <source>
        <dbReference type="Google" id="ProtNLM"/>
    </source>
</evidence>
<dbReference type="EMBL" id="CMVM020000598">
    <property type="status" value="NOT_ANNOTATED_CDS"/>
    <property type="molecule type" value="Genomic_DNA"/>
</dbReference>
<reference evidence="2" key="1">
    <citation type="submission" date="2013-10" db="EMBL/GenBank/DDBJ databases">
        <title>Genome sequencing of Onchocerca volvulus.</title>
        <authorList>
            <person name="Cotton J."/>
            <person name="Tsai J."/>
            <person name="Stanley E."/>
            <person name="Tracey A."/>
            <person name="Holroyd N."/>
            <person name="Lustigman S."/>
            <person name="Berriman M."/>
        </authorList>
    </citation>
    <scope>NUCLEOTIDE SEQUENCE</scope>
</reference>
<evidence type="ECO:0000313" key="2">
    <source>
        <dbReference type="Proteomes" id="UP000024404"/>
    </source>
</evidence>
<name>A0A2K6VMY0_ONCVO</name>
<organism evidence="1 2">
    <name type="scientific">Onchocerca volvulus</name>
    <dbReference type="NCBI Taxonomy" id="6282"/>
    <lineage>
        <taxon>Eukaryota</taxon>
        <taxon>Metazoa</taxon>
        <taxon>Ecdysozoa</taxon>
        <taxon>Nematoda</taxon>
        <taxon>Chromadorea</taxon>
        <taxon>Rhabditida</taxon>
        <taxon>Spirurina</taxon>
        <taxon>Spiruromorpha</taxon>
        <taxon>Filarioidea</taxon>
        <taxon>Onchocercidae</taxon>
        <taxon>Onchocerca</taxon>
    </lineage>
</organism>
<accession>A0A2K6VMY0</accession>
<proteinExistence type="predicted"/>
<keyword evidence="2" id="KW-1185">Reference proteome</keyword>